<gene>
    <name evidence="2" type="ORF">QWZ15_02345</name>
</gene>
<evidence type="ECO:0000313" key="2">
    <source>
        <dbReference type="EMBL" id="MDN3686658.1"/>
    </source>
</evidence>
<feature type="signal peptide" evidence="1">
    <location>
        <begin position="1"/>
        <end position="18"/>
    </location>
</feature>
<evidence type="ECO:0008006" key="4">
    <source>
        <dbReference type="Google" id="ProtNLM"/>
    </source>
</evidence>
<keyword evidence="3" id="KW-1185">Reference proteome</keyword>
<dbReference type="EMBL" id="JAUFQS010000003">
    <property type="protein sequence ID" value="MDN3686658.1"/>
    <property type="molecule type" value="Genomic_DNA"/>
</dbReference>
<reference evidence="3" key="1">
    <citation type="journal article" date="2019" name="Int. J. Syst. Evol. Microbiol.">
        <title>The Global Catalogue of Microorganisms (GCM) 10K type strain sequencing project: providing services to taxonomists for standard genome sequencing and annotation.</title>
        <authorList>
            <consortium name="The Broad Institute Genomics Platform"/>
            <consortium name="The Broad Institute Genome Sequencing Center for Infectious Disease"/>
            <person name="Wu L."/>
            <person name="Ma J."/>
        </authorList>
    </citation>
    <scope>NUCLEOTIDE SEQUENCE [LARGE SCALE GENOMIC DNA]</scope>
    <source>
        <strain evidence="3">CECT 7706</strain>
    </source>
</reference>
<dbReference type="RefSeq" id="WP_163384808.1">
    <property type="nucleotide sequence ID" value="NZ_JAUFQS010000003.1"/>
</dbReference>
<dbReference type="PROSITE" id="PS51257">
    <property type="entry name" value="PROKAR_LIPOPROTEIN"/>
    <property type="match status" value="1"/>
</dbReference>
<evidence type="ECO:0000256" key="1">
    <source>
        <dbReference type="SAM" id="SignalP"/>
    </source>
</evidence>
<evidence type="ECO:0000313" key="3">
    <source>
        <dbReference type="Proteomes" id="UP001236663"/>
    </source>
</evidence>
<sequence length="393" mass="44969">MKILCILLLLLPALFSCSDKPSSEKGGSQQKLTLEVVDTIIVDELEPLVIDDYLEDSDKFLMRGNKSRKPYLVAGDGEILKRFEVLHEGPDGLGANGAFGYGFLNEEEWVAQGLFNGYHVYDMSGNKLKMLDPIHIDIYAMSMYSYRTLFTGFTKNGARMLIGQERNLFDPESIGEEKRQTAEYYDRVKTVFSYGVDDGVLELLETYPDEWEPKKSRKMVGQSQPIVAFHRGKQELALLPVFGNQLFVYDYSGKVPELMHVTQLKHRYRPEEIPEQVSGENGYSSYPGFTDLRYVGENLLVEFKTRIPEDIVEELRASSEQYYNSPAYREAMETFSKPYYLWVVEGNQAGVLDGLPVHGALDFADENGLVYVNDNLAPDIEREYNIFYRLKFK</sequence>
<name>A0ABT8C4E1_9BACT</name>
<protein>
    <recommendedName>
        <fullName evidence="4">DUF4221 domain-containing protein</fullName>
    </recommendedName>
</protein>
<proteinExistence type="predicted"/>
<accession>A0ABT8C4E1</accession>
<dbReference type="Proteomes" id="UP001236663">
    <property type="component" value="Unassembled WGS sequence"/>
</dbReference>
<keyword evidence="1" id="KW-0732">Signal</keyword>
<feature type="chain" id="PRO_5046666773" description="DUF4221 domain-containing protein" evidence="1">
    <location>
        <begin position="19"/>
        <end position="393"/>
    </location>
</feature>
<organism evidence="2 3">
    <name type="scientific">Cyclobacterium jeungdonense</name>
    <dbReference type="NCBI Taxonomy" id="708087"/>
    <lineage>
        <taxon>Bacteria</taxon>
        <taxon>Pseudomonadati</taxon>
        <taxon>Bacteroidota</taxon>
        <taxon>Cytophagia</taxon>
        <taxon>Cytophagales</taxon>
        <taxon>Cyclobacteriaceae</taxon>
        <taxon>Cyclobacterium</taxon>
    </lineage>
</organism>
<comment type="caution">
    <text evidence="2">The sequence shown here is derived from an EMBL/GenBank/DDBJ whole genome shotgun (WGS) entry which is preliminary data.</text>
</comment>